<dbReference type="RefSeq" id="WP_184833462.1">
    <property type="nucleotide sequence ID" value="NZ_JACHMN010000002.1"/>
</dbReference>
<dbReference type="AlphaFoldDB" id="A0A841BKP1"/>
<protein>
    <recommendedName>
        <fullName evidence="4">Hydrolytic protein</fullName>
    </recommendedName>
</protein>
<evidence type="ECO:0008006" key="4">
    <source>
        <dbReference type="Google" id="ProtNLM"/>
    </source>
</evidence>
<reference evidence="2 3" key="1">
    <citation type="submission" date="2020-08" db="EMBL/GenBank/DDBJ databases">
        <title>Sequencing the genomes of 1000 actinobacteria strains.</title>
        <authorList>
            <person name="Klenk H.-P."/>
        </authorList>
    </citation>
    <scope>NUCLEOTIDE SEQUENCE [LARGE SCALE GENOMIC DNA]</scope>
    <source>
        <strain evidence="2 3">DSM 45362</strain>
    </source>
</reference>
<feature type="region of interest" description="Disordered" evidence="1">
    <location>
        <begin position="282"/>
        <end position="306"/>
    </location>
</feature>
<name>A0A841BKP1_9ACTN</name>
<evidence type="ECO:0000313" key="2">
    <source>
        <dbReference type="EMBL" id="MBB5867928.1"/>
    </source>
</evidence>
<feature type="region of interest" description="Disordered" evidence="1">
    <location>
        <begin position="441"/>
        <end position="487"/>
    </location>
</feature>
<evidence type="ECO:0000313" key="3">
    <source>
        <dbReference type="Proteomes" id="UP000587527"/>
    </source>
</evidence>
<accession>A0A841BKP1</accession>
<comment type="caution">
    <text evidence="2">The sequence shown here is derived from an EMBL/GenBank/DDBJ whole genome shotgun (WGS) entry which is preliminary data.</text>
</comment>
<dbReference type="Proteomes" id="UP000587527">
    <property type="component" value="Unassembled WGS sequence"/>
</dbReference>
<sequence>MGAFASLESNALSAPCGESVATTLTVRNTGTVVDQFRISVLGDPGAWCQVDPPMISLLPGREGTVSLRFSPPRDPATPFGQLPFGVRVEPQEDAAGLTVEEGVLTVTPYADLQVDLVPNTSKGWRQAKHQLTVVNRGNAPVAVHCSATDPNGALDVAVDPAGQTIGPGIAVQADVRVKPRHTLWRGAAQTLPFTIGVQAGVAPGQPAPAPVNVSANLLQNAVFPPWLPRTLATIAALVIGAVVAWHVVLRPTVQNAASNAVAAPLAQTDENMRRVADKVGVEIEPLDGSSPSPGRSPGAGAEGGDAALGLPLTTRLTITTEPGGQQVTGAAVALPADRALTVPRVLVQNPYKATGLLVIGTSAATDTGRMTGQIPVADRLVVIALGEDGNTPPQPLVFDPPLVLPTGRTLAMTVQCVTPGNSPGGGARPNCEIAALVGGYTRTATEPTGSPSPRPTVQPSPEDLTPTPTGEPESPDDEDPTPSPEAS</sequence>
<feature type="compositionally biased region" description="Low complexity" evidence="1">
    <location>
        <begin position="288"/>
        <end position="306"/>
    </location>
</feature>
<proteinExistence type="predicted"/>
<gene>
    <name evidence="2" type="ORF">F4553_001307</name>
</gene>
<evidence type="ECO:0000256" key="1">
    <source>
        <dbReference type="SAM" id="MobiDB-lite"/>
    </source>
</evidence>
<organism evidence="2 3">
    <name type="scientific">Allocatelliglobosispora scoriae</name>
    <dbReference type="NCBI Taxonomy" id="643052"/>
    <lineage>
        <taxon>Bacteria</taxon>
        <taxon>Bacillati</taxon>
        <taxon>Actinomycetota</taxon>
        <taxon>Actinomycetes</taxon>
        <taxon>Micromonosporales</taxon>
        <taxon>Micromonosporaceae</taxon>
        <taxon>Allocatelliglobosispora</taxon>
    </lineage>
</organism>
<dbReference type="EMBL" id="JACHMN010000002">
    <property type="protein sequence ID" value="MBB5867928.1"/>
    <property type="molecule type" value="Genomic_DNA"/>
</dbReference>
<keyword evidence="3" id="KW-1185">Reference proteome</keyword>